<reference evidence="2" key="1">
    <citation type="submission" date="2014-07" db="EMBL/GenBank/DDBJ databases">
        <authorList>
            <person name="Martin A.A"/>
            <person name="De Silva N."/>
        </authorList>
    </citation>
    <scope>NUCLEOTIDE SEQUENCE</scope>
</reference>
<accession>A0A0K0F378</accession>
<feature type="compositionally biased region" description="Basic and acidic residues" evidence="1">
    <location>
        <begin position="172"/>
        <end position="182"/>
    </location>
</feature>
<dbReference type="Proteomes" id="UP000035680">
    <property type="component" value="Unassembled WGS sequence"/>
</dbReference>
<evidence type="ECO:0000313" key="3">
    <source>
        <dbReference type="WBParaSite" id="SVE_0326100.1"/>
    </source>
</evidence>
<organism evidence="2 3">
    <name type="scientific">Strongyloides venezuelensis</name>
    <name type="common">Threadworm</name>
    <dbReference type="NCBI Taxonomy" id="75913"/>
    <lineage>
        <taxon>Eukaryota</taxon>
        <taxon>Metazoa</taxon>
        <taxon>Ecdysozoa</taxon>
        <taxon>Nematoda</taxon>
        <taxon>Chromadorea</taxon>
        <taxon>Rhabditida</taxon>
        <taxon>Tylenchina</taxon>
        <taxon>Panagrolaimomorpha</taxon>
        <taxon>Strongyloidoidea</taxon>
        <taxon>Strongyloididae</taxon>
        <taxon>Strongyloides</taxon>
    </lineage>
</organism>
<protein>
    <submittedName>
        <fullName evidence="3">Polyprotein</fullName>
    </submittedName>
</protein>
<feature type="compositionally biased region" description="Polar residues" evidence="1">
    <location>
        <begin position="270"/>
        <end position="279"/>
    </location>
</feature>
<dbReference type="WBParaSite" id="SVE_0326100.1">
    <property type="protein sequence ID" value="SVE_0326100.1"/>
    <property type="gene ID" value="SVE_0326100"/>
</dbReference>
<proteinExistence type="predicted"/>
<dbReference type="AlphaFoldDB" id="A0A0K0F378"/>
<keyword evidence="2" id="KW-1185">Reference proteome</keyword>
<feature type="compositionally biased region" description="Low complexity" evidence="1">
    <location>
        <begin position="147"/>
        <end position="170"/>
    </location>
</feature>
<name>A0A0K0F378_STRVS</name>
<evidence type="ECO:0000256" key="1">
    <source>
        <dbReference type="SAM" id="MobiDB-lite"/>
    </source>
</evidence>
<sequence length="381" mass="42365">MVENPTTLHEVLGKIELTRKDSNLLDTFYICQWGNRSGHITIQSFESLSDYKREVARYEGASTTNRFIDKRPVQPADGGMSSEQISFLLSAIKQCENPPGTSDGGGSLYRDKGKAGYNSTERNPTYEIGVGGTGTFEDDDDDEKKSTGTGSTQSTSSEDTKSSSPTLSDDNSSDRGIDKEMDCGGIPQDEMHQEEEMPSCMEISDVFKDDFGSEPYCKPNGEGVNVKENGERNDALTSSVESDDDSSDMSQTVTDSEDSTPDIGGFTEKYPNSPQSWSGDFTPVGGSRYSEEGYKKWRGKWMKILKEDMDKSQEGPDWSNLEIISEMEVENTFQFICYDTKTNLISMVEYDQVPASQRYKIRQLKKFTGPRNVVRSGGKDK</sequence>
<evidence type="ECO:0000313" key="2">
    <source>
        <dbReference type="Proteomes" id="UP000035680"/>
    </source>
</evidence>
<reference evidence="3" key="2">
    <citation type="submission" date="2015-08" db="UniProtKB">
        <authorList>
            <consortium name="WormBaseParasite"/>
        </authorList>
    </citation>
    <scope>IDENTIFICATION</scope>
</reference>
<feature type="region of interest" description="Disordered" evidence="1">
    <location>
        <begin position="94"/>
        <end position="289"/>
    </location>
</feature>